<organism evidence="12 13">
    <name type="scientific">Pseudomonas boreofloridensis</name>
    <dbReference type="NCBI Taxonomy" id="3064348"/>
    <lineage>
        <taxon>Bacteria</taxon>
        <taxon>Pseudomonadati</taxon>
        <taxon>Pseudomonadota</taxon>
        <taxon>Gammaproteobacteria</taxon>
        <taxon>Pseudomonadales</taxon>
        <taxon>Pseudomonadaceae</taxon>
        <taxon>Pseudomonas</taxon>
    </lineage>
</organism>
<dbReference type="SUPFAM" id="SSF49354">
    <property type="entry name" value="PapD-like"/>
    <property type="match status" value="1"/>
</dbReference>
<reference evidence="12 13" key="1">
    <citation type="submission" date="2024-09" db="EMBL/GenBank/DDBJ databases">
        <authorList>
            <person name="Fullem K."/>
        </authorList>
    </citation>
    <scope>NUCLEOTIDE SEQUENCE [LARGE SCALE GENOMIC DNA]</scope>
    <source>
        <strain evidence="13">K1(2024)</strain>
    </source>
</reference>
<dbReference type="InterPro" id="IPR001829">
    <property type="entry name" value="Pili_assmbl_chaperone_bac"/>
</dbReference>
<evidence type="ECO:0000256" key="8">
    <source>
        <dbReference type="RuleBase" id="RU003918"/>
    </source>
</evidence>
<evidence type="ECO:0000256" key="2">
    <source>
        <dbReference type="ARBA" id="ARBA00007399"/>
    </source>
</evidence>
<protein>
    <submittedName>
        <fullName evidence="12">Molecular chaperone</fullName>
    </submittedName>
</protein>
<dbReference type="PRINTS" id="PR00969">
    <property type="entry name" value="CHAPERONPILI"/>
</dbReference>
<evidence type="ECO:0000256" key="7">
    <source>
        <dbReference type="ARBA" id="ARBA00023319"/>
    </source>
</evidence>
<dbReference type="InterPro" id="IPR050643">
    <property type="entry name" value="Periplasmic_pilus_chap"/>
</dbReference>
<evidence type="ECO:0000256" key="9">
    <source>
        <dbReference type="SAM" id="SignalP"/>
    </source>
</evidence>
<dbReference type="Pfam" id="PF00345">
    <property type="entry name" value="PapD_N"/>
    <property type="match status" value="1"/>
</dbReference>
<dbReference type="InterPro" id="IPR036316">
    <property type="entry name" value="Pili_assmbl_chap_C_dom_sf"/>
</dbReference>
<dbReference type="RefSeq" id="WP_029612320.1">
    <property type="nucleotide sequence ID" value="NZ_JAUQOQ010000001.1"/>
</dbReference>
<feature type="chain" id="PRO_5045611896" evidence="9">
    <location>
        <begin position="26"/>
        <end position="247"/>
    </location>
</feature>
<name>A0ABV4Z3B0_9PSED</name>
<keyword evidence="13" id="KW-1185">Reference proteome</keyword>
<evidence type="ECO:0000259" key="10">
    <source>
        <dbReference type="Pfam" id="PF00345"/>
    </source>
</evidence>
<proteinExistence type="inferred from homology"/>
<dbReference type="PROSITE" id="PS00635">
    <property type="entry name" value="PILI_CHAPERONE"/>
    <property type="match status" value="1"/>
</dbReference>
<keyword evidence="7" id="KW-0393">Immunoglobulin domain</keyword>
<evidence type="ECO:0000256" key="1">
    <source>
        <dbReference type="ARBA" id="ARBA00004418"/>
    </source>
</evidence>
<dbReference type="InterPro" id="IPR018046">
    <property type="entry name" value="Pili_assmbl_chaperone_CS"/>
</dbReference>
<dbReference type="PANTHER" id="PTHR30251:SF2">
    <property type="entry name" value="FIMBRIAL CHAPERONE YADV-RELATED"/>
    <property type="match status" value="1"/>
</dbReference>
<evidence type="ECO:0000259" key="11">
    <source>
        <dbReference type="Pfam" id="PF02753"/>
    </source>
</evidence>
<evidence type="ECO:0000256" key="4">
    <source>
        <dbReference type="ARBA" id="ARBA00022729"/>
    </source>
</evidence>
<dbReference type="InterPro" id="IPR016147">
    <property type="entry name" value="Pili_assmbl_chaperone_N"/>
</dbReference>
<dbReference type="Gene3D" id="2.60.40.10">
    <property type="entry name" value="Immunoglobulins"/>
    <property type="match status" value="2"/>
</dbReference>
<dbReference type="PANTHER" id="PTHR30251">
    <property type="entry name" value="PILUS ASSEMBLY CHAPERONE"/>
    <property type="match status" value="1"/>
</dbReference>
<keyword evidence="6 8" id="KW-0143">Chaperone</keyword>
<evidence type="ECO:0000256" key="3">
    <source>
        <dbReference type="ARBA" id="ARBA00022558"/>
    </source>
</evidence>
<keyword evidence="4 9" id="KW-0732">Signal</keyword>
<comment type="similarity">
    <text evidence="2 8">Belongs to the periplasmic pilus chaperone family.</text>
</comment>
<evidence type="ECO:0000256" key="5">
    <source>
        <dbReference type="ARBA" id="ARBA00022764"/>
    </source>
</evidence>
<feature type="signal peptide" evidence="9">
    <location>
        <begin position="1"/>
        <end position="25"/>
    </location>
</feature>
<evidence type="ECO:0000313" key="13">
    <source>
        <dbReference type="Proteomes" id="UP001577047"/>
    </source>
</evidence>
<sequence>MTFSRSVLVRVALLVACLASVQASASVVIATTRVIFTAGAPEVTVRVSNEGRQPSLVQAWVDEGGSEDAQGELQGPFSLAPALFRLDPAKQQSLRIFHDGREMPHDRESLYWLNVLDVPPKGGGTNSLQISLRSRIKLFYRPQGLSGKPADAHEQVTWNLVRSTEGWALQANNPTPYHVNLGKLEAADANAVQAALAGHVPPYGKARFVLSQQPQRPASITEVRYEYLDDFGAARPASAALQRGHEG</sequence>
<dbReference type="SUPFAM" id="SSF49584">
    <property type="entry name" value="Periplasmic chaperone C-domain"/>
    <property type="match status" value="1"/>
</dbReference>
<keyword evidence="5" id="KW-0574">Periplasm</keyword>
<dbReference type="EMBL" id="JBHFXX010000001">
    <property type="protein sequence ID" value="MFB3799133.1"/>
    <property type="molecule type" value="Genomic_DNA"/>
</dbReference>
<comment type="subcellular location">
    <subcellularLocation>
        <location evidence="1 8">Periplasm</location>
    </subcellularLocation>
</comment>
<dbReference type="Pfam" id="PF02753">
    <property type="entry name" value="PapD_C"/>
    <property type="match status" value="1"/>
</dbReference>
<dbReference type="Proteomes" id="UP001577047">
    <property type="component" value="Unassembled WGS sequence"/>
</dbReference>
<keyword evidence="3" id="KW-1029">Fimbrium biogenesis</keyword>
<feature type="domain" description="Pili assembly chaperone C-terminal" evidence="11">
    <location>
        <begin position="172"/>
        <end position="235"/>
    </location>
</feature>
<evidence type="ECO:0000256" key="6">
    <source>
        <dbReference type="ARBA" id="ARBA00023186"/>
    </source>
</evidence>
<accession>A0ABV4Z3B0</accession>
<evidence type="ECO:0000313" key="12">
    <source>
        <dbReference type="EMBL" id="MFB3799133.1"/>
    </source>
</evidence>
<dbReference type="InterPro" id="IPR013783">
    <property type="entry name" value="Ig-like_fold"/>
</dbReference>
<feature type="domain" description="Pili assembly chaperone N-terminal" evidence="10">
    <location>
        <begin position="26"/>
        <end position="145"/>
    </location>
</feature>
<gene>
    <name evidence="12" type="ORF">ACE1YR_01605</name>
</gene>
<comment type="caution">
    <text evidence="12">The sequence shown here is derived from an EMBL/GenBank/DDBJ whole genome shotgun (WGS) entry which is preliminary data.</text>
</comment>
<dbReference type="InterPro" id="IPR016148">
    <property type="entry name" value="Pili_assmbl_chaperone_C"/>
</dbReference>
<dbReference type="InterPro" id="IPR008962">
    <property type="entry name" value="PapD-like_sf"/>
</dbReference>